<dbReference type="InterPro" id="IPR005644">
    <property type="entry name" value="NolW-like"/>
</dbReference>
<sequence>MKRSATWMTAIMMVVAPLSMTMTASVSAQYMINMRDAEVRAFVDEAARVTGMTFIVDGRVNQKISVVTSRPLSRSEYFEVFLSTLRANGLVAIPIQGGYRIQPVTGAATEPTRVSPGRVAGDQFVTEIFRLRSVDAAGAVETLRPLISAQGSITANRNANSLVVVDFADNIGRVRQLLQRIDRDNSASDIVYLKNSGAREIATSLQQLVGAQGEGAAAPLTVSAIDSSNALLLRGDPQSVARFAATARQLDAAAQGGSEVRVYWLDHADAEQLLPVLQQLVGQPATFGNSEPGFIRGQEGEGTGAGPARPPAPMSMPAAAGGAGATGIVRYGPAVVTRYPGTNAVIIAANAEAQRQLGEVIRQLDTRREQVLVEAIIVEIGNNAARELGVQFLLADQNGGFAAANYSNAQPNILAVAGAVANYELGRETAVTDDGVVTTTIDSPLGDAVTDVAVQSVLGVTGALAGGIVDIGKDGIFGAIVNAVQSDTESNILSTPSIMTLDNQEAKLLVGQEVPVTTGEALSTNFDNAFRTVERQNVGIQLDVKPQVNSSGSIKLFLRQEVSSVAGPVSRGSSDLIINKREFKTVLTVDDGDLIAIGGLLDDAERRTIEKIPLLGDIPLLGELFKSRSRSRSKTNLMVFIRPRIIRDRDDAASMTAQRYGYIRGAQLARDPDVEPSIDSLVRDYLGAVPPAPRPLAPGDQVYRPGAILDEGQ</sequence>
<name>A0A839Z4V6_9SPHN</name>
<evidence type="ECO:0000313" key="16">
    <source>
        <dbReference type="EMBL" id="MBB3764903.1"/>
    </source>
</evidence>
<dbReference type="AlphaFoldDB" id="A0A839Z4V6"/>
<dbReference type="Proteomes" id="UP000578569">
    <property type="component" value="Unassembled WGS sequence"/>
</dbReference>
<keyword evidence="3 10" id="KW-0813">Transport</keyword>
<evidence type="ECO:0000256" key="9">
    <source>
        <dbReference type="ARBA" id="ARBA00023237"/>
    </source>
</evidence>
<feature type="domain" description="Type II/III secretion system secretin-like" evidence="13">
    <location>
        <begin position="483"/>
        <end position="647"/>
    </location>
</feature>
<dbReference type="EMBL" id="JACICF010000002">
    <property type="protein sequence ID" value="MBB3764903.1"/>
    <property type="molecule type" value="Genomic_DNA"/>
</dbReference>
<evidence type="ECO:0000256" key="11">
    <source>
        <dbReference type="SAM" id="MobiDB-lite"/>
    </source>
</evidence>
<organism evidence="16 17">
    <name type="scientific">Sphingomicrobium lutaoense</name>
    <dbReference type="NCBI Taxonomy" id="515949"/>
    <lineage>
        <taxon>Bacteria</taxon>
        <taxon>Pseudomonadati</taxon>
        <taxon>Pseudomonadota</taxon>
        <taxon>Alphaproteobacteria</taxon>
        <taxon>Sphingomonadales</taxon>
        <taxon>Sphingomonadaceae</taxon>
        <taxon>Sphingomicrobium</taxon>
    </lineage>
</organism>
<evidence type="ECO:0000256" key="8">
    <source>
        <dbReference type="ARBA" id="ARBA00023136"/>
    </source>
</evidence>
<dbReference type="GO" id="GO:0015628">
    <property type="term" value="P:protein secretion by the type II secretion system"/>
    <property type="evidence" value="ECO:0007669"/>
    <property type="project" value="InterPro"/>
</dbReference>
<evidence type="ECO:0000259" key="15">
    <source>
        <dbReference type="Pfam" id="PF21305"/>
    </source>
</evidence>
<dbReference type="Pfam" id="PF21305">
    <property type="entry name" value="type_II_gspD_N0"/>
    <property type="match status" value="1"/>
</dbReference>
<reference evidence="16 17" key="1">
    <citation type="submission" date="2020-08" db="EMBL/GenBank/DDBJ databases">
        <title>Genomic Encyclopedia of Type Strains, Phase IV (KMG-IV): sequencing the most valuable type-strain genomes for metagenomic binning, comparative biology and taxonomic classification.</title>
        <authorList>
            <person name="Goeker M."/>
        </authorList>
    </citation>
    <scope>NUCLEOTIDE SEQUENCE [LARGE SCALE GENOMIC DNA]</scope>
    <source>
        <strain evidence="16 17">DSM 24194</strain>
    </source>
</reference>
<evidence type="ECO:0000259" key="14">
    <source>
        <dbReference type="Pfam" id="PF03958"/>
    </source>
</evidence>
<protein>
    <submittedName>
        <fullName evidence="16">General secretion pathway protein D</fullName>
    </submittedName>
</protein>
<dbReference type="InterPro" id="IPR050810">
    <property type="entry name" value="Bact_Secretion_Sys_Channel"/>
</dbReference>
<dbReference type="InterPro" id="IPR049371">
    <property type="entry name" value="GspD-like_N0"/>
</dbReference>
<feature type="domain" description="NolW-like" evidence="14">
    <location>
        <begin position="126"/>
        <end position="184"/>
    </location>
</feature>
<evidence type="ECO:0000256" key="7">
    <source>
        <dbReference type="ARBA" id="ARBA00022927"/>
    </source>
</evidence>
<evidence type="ECO:0000313" key="17">
    <source>
        <dbReference type="Proteomes" id="UP000578569"/>
    </source>
</evidence>
<evidence type="ECO:0000256" key="5">
    <source>
        <dbReference type="ARBA" id="ARBA00022692"/>
    </source>
</evidence>
<evidence type="ECO:0000256" key="6">
    <source>
        <dbReference type="ARBA" id="ARBA00022729"/>
    </source>
</evidence>
<dbReference type="PANTHER" id="PTHR30332:SF24">
    <property type="entry name" value="SECRETIN GSPD-RELATED"/>
    <property type="match status" value="1"/>
</dbReference>
<evidence type="ECO:0000256" key="3">
    <source>
        <dbReference type="ARBA" id="ARBA00022448"/>
    </source>
</evidence>
<keyword evidence="7" id="KW-0653">Protein transport</keyword>
<feature type="domain" description="NolW-like" evidence="14">
    <location>
        <begin position="260"/>
        <end position="370"/>
    </location>
</feature>
<feature type="domain" description="NolW-like" evidence="14">
    <location>
        <begin position="190"/>
        <end position="254"/>
    </location>
</feature>
<feature type="signal peptide" evidence="12">
    <location>
        <begin position="1"/>
        <end position="28"/>
    </location>
</feature>
<dbReference type="RefSeq" id="WP_407696064.1">
    <property type="nucleotide sequence ID" value="NZ_JACICF010000002.1"/>
</dbReference>
<keyword evidence="6 12" id="KW-0732">Signal</keyword>
<dbReference type="InterPro" id="IPR001775">
    <property type="entry name" value="GspD/PilQ"/>
</dbReference>
<evidence type="ECO:0000256" key="2">
    <source>
        <dbReference type="ARBA" id="ARBA00006980"/>
    </source>
</evidence>
<keyword evidence="4" id="KW-1134">Transmembrane beta strand</keyword>
<keyword evidence="8" id="KW-0472">Membrane</keyword>
<comment type="similarity">
    <text evidence="2">Belongs to the bacterial secretin family. GSP D subfamily.</text>
</comment>
<keyword evidence="17" id="KW-1185">Reference proteome</keyword>
<dbReference type="PRINTS" id="PR00811">
    <property type="entry name" value="BCTERIALGSPD"/>
</dbReference>
<gene>
    <name evidence="16" type="ORF">FHS50_001965</name>
</gene>
<dbReference type="Pfam" id="PF03958">
    <property type="entry name" value="Secretin_N"/>
    <property type="match status" value="3"/>
</dbReference>
<dbReference type="GO" id="GO:0009279">
    <property type="term" value="C:cell outer membrane"/>
    <property type="evidence" value="ECO:0007669"/>
    <property type="project" value="UniProtKB-SubCell"/>
</dbReference>
<evidence type="ECO:0000256" key="12">
    <source>
        <dbReference type="SAM" id="SignalP"/>
    </source>
</evidence>
<dbReference type="GO" id="GO:0015627">
    <property type="term" value="C:type II protein secretion system complex"/>
    <property type="evidence" value="ECO:0007669"/>
    <property type="project" value="InterPro"/>
</dbReference>
<feature type="region of interest" description="Disordered" evidence="11">
    <location>
        <begin position="691"/>
        <end position="713"/>
    </location>
</feature>
<comment type="caution">
    <text evidence="16">The sequence shown here is derived from an EMBL/GenBank/DDBJ whole genome shotgun (WGS) entry which is preliminary data.</text>
</comment>
<proteinExistence type="inferred from homology"/>
<comment type="subcellular location">
    <subcellularLocation>
        <location evidence="1 10">Cell outer membrane</location>
    </subcellularLocation>
</comment>
<evidence type="ECO:0000259" key="13">
    <source>
        <dbReference type="Pfam" id="PF00263"/>
    </source>
</evidence>
<accession>A0A839Z4V6</accession>
<feature type="chain" id="PRO_5032641346" evidence="12">
    <location>
        <begin position="29"/>
        <end position="713"/>
    </location>
</feature>
<dbReference type="Gene3D" id="3.30.1370.120">
    <property type="match status" value="3"/>
</dbReference>
<evidence type="ECO:0000256" key="10">
    <source>
        <dbReference type="RuleBase" id="RU004004"/>
    </source>
</evidence>
<dbReference type="NCBIfam" id="TIGR02517">
    <property type="entry name" value="type_II_gspD"/>
    <property type="match status" value="1"/>
</dbReference>
<keyword evidence="9" id="KW-0998">Cell outer membrane</keyword>
<dbReference type="PANTHER" id="PTHR30332">
    <property type="entry name" value="PROBABLE GENERAL SECRETION PATHWAY PROTEIN D"/>
    <property type="match status" value="1"/>
</dbReference>
<dbReference type="Pfam" id="PF00263">
    <property type="entry name" value="Secretin"/>
    <property type="match status" value="1"/>
</dbReference>
<dbReference type="InterPro" id="IPR004846">
    <property type="entry name" value="T2SS/T3SS_dom"/>
</dbReference>
<evidence type="ECO:0000256" key="1">
    <source>
        <dbReference type="ARBA" id="ARBA00004442"/>
    </source>
</evidence>
<dbReference type="InterPro" id="IPR013356">
    <property type="entry name" value="T2SS_GspD"/>
</dbReference>
<feature type="domain" description="GspD-like N0" evidence="15">
    <location>
        <begin position="32"/>
        <end position="101"/>
    </location>
</feature>
<evidence type="ECO:0000256" key="4">
    <source>
        <dbReference type="ARBA" id="ARBA00022452"/>
    </source>
</evidence>
<dbReference type="InterPro" id="IPR038591">
    <property type="entry name" value="NolW-like_sf"/>
</dbReference>
<keyword evidence="5" id="KW-0812">Transmembrane</keyword>